<evidence type="ECO:0000256" key="15">
    <source>
        <dbReference type="ARBA" id="ARBA00036289"/>
    </source>
</evidence>
<comment type="catalytic activity">
    <reaction evidence="17">
        <text>ADP(out) + diphosphate(in) = ADP(in) + diphosphate(out)</text>
        <dbReference type="Rhea" id="RHEA:73671"/>
        <dbReference type="ChEBI" id="CHEBI:33019"/>
        <dbReference type="ChEBI" id="CHEBI:456216"/>
    </reaction>
</comment>
<evidence type="ECO:0000256" key="8">
    <source>
        <dbReference type="ARBA" id="ARBA00022737"/>
    </source>
</evidence>
<dbReference type="FunFam" id="1.50.40.10:FF:000003">
    <property type="entry name" value="Putative calcium-binding mitochondrial carrier protein scamc-2"/>
    <property type="match status" value="1"/>
</dbReference>
<dbReference type="InterPro" id="IPR002167">
    <property type="entry name" value="GDC-like"/>
</dbReference>
<dbReference type="FunCoup" id="A0A6P8PC21">
    <property type="interactions" value="2279"/>
</dbReference>
<feature type="repeat" description="Solcar" evidence="27">
    <location>
        <begin position="189"/>
        <end position="274"/>
    </location>
</feature>
<comment type="catalytic activity">
    <reaction evidence="25">
        <text>dADP(in) + ADP(out) = dADP(out) + ADP(in)</text>
        <dbReference type="Rhea" id="RHEA:72855"/>
        <dbReference type="ChEBI" id="CHEBI:57667"/>
        <dbReference type="ChEBI" id="CHEBI:456216"/>
    </reaction>
</comment>
<evidence type="ECO:0000256" key="28">
    <source>
        <dbReference type="RuleBase" id="RU000488"/>
    </source>
</evidence>
<dbReference type="PANTHER" id="PTHR24089">
    <property type="entry name" value="SOLUTE CARRIER FAMILY 25"/>
    <property type="match status" value="1"/>
</dbReference>
<dbReference type="GeneID" id="117346642"/>
<evidence type="ECO:0000256" key="5">
    <source>
        <dbReference type="ARBA" id="ARBA00022449"/>
    </source>
</evidence>
<dbReference type="InterPro" id="IPR002067">
    <property type="entry name" value="MCP"/>
</dbReference>
<dbReference type="PROSITE" id="PS50920">
    <property type="entry name" value="SOLCAR"/>
    <property type="match status" value="3"/>
</dbReference>
<dbReference type="FunFam" id="1.10.238.10:FF:000028">
    <property type="entry name" value="Putative calcium-binding mitochondrial carrier protein scamc-2"/>
    <property type="match status" value="1"/>
</dbReference>
<feature type="domain" description="EF-hand" evidence="29">
    <location>
        <begin position="119"/>
        <end position="154"/>
    </location>
</feature>
<feature type="repeat" description="Solcar" evidence="27">
    <location>
        <begin position="379"/>
        <end position="467"/>
    </location>
</feature>
<evidence type="ECO:0000256" key="20">
    <source>
        <dbReference type="ARBA" id="ARBA00048314"/>
    </source>
</evidence>
<dbReference type="PROSITE" id="PS50222">
    <property type="entry name" value="EF_HAND_2"/>
    <property type="match status" value="3"/>
</dbReference>
<keyword evidence="9" id="KW-0999">Mitochondrion inner membrane</keyword>
<comment type="subcellular location">
    <subcellularLocation>
        <location evidence="1">Mitochondrion inner membrane</location>
        <topology evidence="1">Multi-pass membrane protein</topology>
    </subcellularLocation>
</comment>
<evidence type="ECO:0000313" key="31">
    <source>
        <dbReference type="RefSeq" id="XP_033772438.1"/>
    </source>
</evidence>
<dbReference type="FunFam" id="1.10.238.10:FF:000168">
    <property type="entry name" value="Solute carrier family 25 member 24"/>
    <property type="match status" value="1"/>
</dbReference>
<comment type="catalytic activity">
    <reaction evidence="15">
        <text>3'-AMP(out) + phosphate(in) = 3'-AMP(in) + phosphate(out)</text>
        <dbReference type="Rhea" id="RHEA:73691"/>
        <dbReference type="ChEBI" id="CHEBI:43474"/>
        <dbReference type="ChEBI" id="CHEBI:60880"/>
    </reaction>
</comment>
<comment type="catalytic activity">
    <reaction evidence="21">
        <text>dAMP(in) + ADP(out) + H(+)(out) = dAMP(out) + ADP(in) + H(+)(in)</text>
        <dbReference type="Rhea" id="RHEA:73675"/>
        <dbReference type="ChEBI" id="CHEBI:15378"/>
        <dbReference type="ChEBI" id="CHEBI:58245"/>
        <dbReference type="ChEBI" id="CHEBI:456216"/>
    </reaction>
</comment>
<dbReference type="CTD" id="29957"/>
<keyword evidence="7" id="KW-0479">Metal-binding</keyword>
<keyword evidence="4 28" id="KW-0813">Transport</keyword>
<organism evidence="30 31">
    <name type="scientific">Geotrypetes seraphini</name>
    <name type="common">Gaboon caecilian</name>
    <name type="synonym">Caecilia seraphini</name>
    <dbReference type="NCBI Taxonomy" id="260995"/>
    <lineage>
        <taxon>Eukaryota</taxon>
        <taxon>Metazoa</taxon>
        <taxon>Chordata</taxon>
        <taxon>Craniata</taxon>
        <taxon>Vertebrata</taxon>
        <taxon>Euteleostomi</taxon>
        <taxon>Amphibia</taxon>
        <taxon>Gymnophiona</taxon>
        <taxon>Geotrypetes</taxon>
    </lineage>
</organism>
<evidence type="ECO:0000256" key="23">
    <source>
        <dbReference type="ARBA" id="ARBA00048844"/>
    </source>
</evidence>
<comment type="subunit">
    <text evidence="3">Monomer.</text>
</comment>
<dbReference type="RefSeq" id="XP_033772438.1">
    <property type="nucleotide sequence ID" value="XM_033916547.1"/>
</dbReference>
<sequence length="473" mass="52519">MVLLSRACCMQEMTPVQDSKYADLFNYLDKNQDGKVDIAELQEGLRSMGVTLEKEAGQKIVKAGDTNRDGQLDFNEFMRYLEDHEKKMKIAFKSLDRNNDGKIEASEVVQSLKGLGIAISEDHARKILGSIDLDGTMSVDWNEWRNHFLLNPAEDIQEIVRFWKHSTVLDIGDSLTIPDEFSEEEKNNGLWWRQLLSGGVAGAVSRTGTAPLDRLKVMMQVHGSSSKMNIGSGFKQMLKEGGIRSLWRGNGVNVVKIAPETAMKFWAYEQYKKLFASEDGKIGTPERFVAGSLAGATAQTSIYPMEVLKTRLAVSKTRQYSGMFDCAKKILKREGVKAFYKGYIPNILGILPYAGIDLAIYETLKNTWLQNYASGSANPGVLVLLACGTISSTCGQLASYPLALVRTRMQAQASVEGAPQLNMAALFKRIIKKEGFKGLYRGIAPNFMKVLPAVSISYIVYEKMKLQLGVISK</sequence>
<gene>
    <name evidence="31" type="primary">SLC25A24</name>
</gene>
<evidence type="ECO:0000256" key="10">
    <source>
        <dbReference type="ARBA" id="ARBA00022837"/>
    </source>
</evidence>
<name>A0A6P8PC21_GEOSA</name>
<feature type="repeat" description="Solcar" evidence="27">
    <location>
        <begin position="282"/>
        <end position="367"/>
    </location>
</feature>
<dbReference type="GO" id="GO:0015297">
    <property type="term" value="F:antiporter activity"/>
    <property type="evidence" value="ECO:0007669"/>
    <property type="project" value="UniProtKB-KW"/>
</dbReference>
<evidence type="ECO:0000259" key="29">
    <source>
        <dbReference type="PROSITE" id="PS50222"/>
    </source>
</evidence>
<evidence type="ECO:0000256" key="6">
    <source>
        <dbReference type="ARBA" id="ARBA00022692"/>
    </source>
</evidence>
<protein>
    <submittedName>
        <fullName evidence="31">Calcium-binding mitochondrial carrier protein SCaMC-1</fullName>
    </submittedName>
</protein>
<evidence type="ECO:0000256" key="7">
    <source>
        <dbReference type="ARBA" id="ARBA00022723"/>
    </source>
</evidence>
<dbReference type="Pfam" id="PF13499">
    <property type="entry name" value="EF-hand_7"/>
    <property type="match status" value="2"/>
</dbReference>
<dbReference type="Pfam" id="PF00153">
    <property type="entry name" value="Mito_carr"/>
    <property type="match status" value="3"/>
</dbReference>
<dbReference type="Proteomes" id="UP000515159">
    <property type="component" value="Chromosome 12"/>
</dbReference>
<evidence type="ECO:0000256" key="22">
    <source>
        <dbReference type="ARBA" id="ARBA00048804"/>
    </source>
</evidence>
<dbReference type="KEGG" id="gsh:117346642"/>
<evidence type="ECO:0000256" key="4">
    <source>
        <dbReference type="ARBA" id="ARBA00022448"/>
    </source>
</evidence>
<evidence type="ECO:0000256" key="11">
    <source>
        <dbReference type="ARBA" id="ARBA00022989"/>
    </source>
</evidence>
<evidence type="ECO:0000256" key="19">
    <source>
        <dbReference type="ARBA" id="ARBA00047352"/>
    </source>
</evidence>
<keyword evidence="6 27" id="KW-0812">Transmembrane</keyword>
<evidence type="ECO:0000256" key="25">
    <source>
        <dbReference type="ARBA" id="ARBA00049234"/>
    </source>
</evidence>
<dbReference type="GO" id="GO:0005509">
    <property type="term" value="F:calcium ion binding"/>
    <property type="evidence" value="ECO:0007669"/>
    <property type="project" value="InterPro"/>
</dbReference>
<comment type="catalytic activity">
    <reaction evidence="24">
        <text>Mg(2+)(out) + phosphate(in) + ATP(out) = Mg(2+)(in) + phosphate(out) + ATP(in)</text>
        <dbReference type="Rhea" id="RHEA:65840"/>
        <dbReference type="ChEBI" id="CHEBI:18420"/>
        <dbReference type="ChEBI" id="CHEBI:30616"/>
        <dbReference type="ChEBI" id="CHEBI:43474"/>
    </reaction>
</comment>
<evidence type="ECO:0000256" key="17">
    <source>
        <dbReference type="ARBA" id="ARBA00036630"/>
    </source>
</evidence>
<dbReference type="InterPro" id="IPR018108">
    <property type="entry name" value="MCP_transmembrane"/>
</dbReference>
<comment type="function">
    <text evidence="26">Electroneutral antiporter that mediates the transport of adenyl nucleotides through the inner mitochondrial membrane. Originally identified as an ATP-magnesium/inorganic phosphate antiporter, it also acts as a broad specificity adenyl nucleotide antiporter. By regulating the mitochondrial matrix adenyl nucleotide pool could adapt to changing cellular energetic demands and indirectly regulate adenyl nucleotide-dependent metabolic pathways.</text>
</comment>
<evidence type="ECO:0000256" key="12">
    <source>
        <dbReference type="ARBA" id="ARBA00023128"/>
    </source>
</evidence>
<keyword evidence="8" id="KW-0677">Repeat</keyword>
<evidence type="ECO:0000256" key="26">
    <source>
        <dbReference type="ARBA" id="ARBA00058264"/>
    </source>
</evidence>
<dbReference type="SUPFAM" id="SSF103506">
    <property type="entry name" value="Mitochondrial carrier"/>
    <property type="match status" value="1"/>
</dbReference>
<evidence type="ECO:0000313" key="30">
    <source>
        <dbReference type="Proteomes" id="UP000515159"/>
    </source>
</evidence>
<dbReference type="PRINTS" id="PR00928">
    <property type="entry name" value="GRAVESDC"/>
</dbReference>
<comment type="catalytic activity">
    <reaction evidence="19">
        <text>ADP(out) + phosphate(in) + H(+)(out) = ADP(in) + phosphate(out) + H(+)(in)</text>
        <dbReference type="Rhea" id="RHEA:65844"/>
        <dbReference type="ChEBI" id="CHEBI:15378"/>
        <dbReference type="ChEBI" id="CHEBI:43474"/>
        <dbReference type="ChEBI" id="CHEBI:456216"/>
    </reaction>
</comment>
<keyword evidence="11" id="KW-1133">Transmembrane helix</keyword>
<comment type="catalytic activity">
    <reaction evidence="16">
        <text>3'-AMP(in) + ADP(out) + H(+)(out) = 3'-AMP(out) + ADP(in) + H(+)(in)</text>
        <dbReference type="Rhea" id="RHEA:73679"/>
        <dbReference type="ChEBI" id="CHEBI:15378"/>
        <dbReference type="ChEBI" id="CHEBI:60880"/>
        <dbReference type="ChEBI" id="CHEBI:456216"/>
    </reaction>
</comment>
<dbReference type="AlphaFoldDB" id="A0A6P8PC21"/>
<keyword evidence="10" id="KW-0106">Calcium</keyword>
<keyword evidence="13 27" id="KW-0472">Membrane</keyword>
<comment type="catalytic activity">
    <reaction evidence="18">
        <text>AMP(out) + phosphate(in) = AMP(in) + phosphate(out)</text>
        <dbReference type="Rhea" id="RHEA:70259"/>
        <dbReference type="ChEBI" id="CHEBI:43474"/>
        <dbReference type="ChEBI" id="CHEBI:456215"/>
    </reaction>
</comment>
<feature type="domain" description="EF-hand" evidence="29">
    <location>
        <begin position="83"/>
        <end position="118"/>
    </location>
</feature>
<comment type="catalytic activity">
    <reaction evidence="23">
        <text>dADP(out) + phosphate(in) + H(+)(out) = dADP(in) + phosphate(out) + H(+)(in)</text>
        <dbReference type="Rhea" id="RHEA:73695"/>
        <dbReference type="ChEBI" id="CHEBI:15378"/>
        <dbReference type="ChEBI" id="CHEBI:43474"/>
        <dbReference type="ChEBI" id="CHEBI:57667"/>
    </reaction>
</comment>
<comment type="catalytic activity">
    <reaction evidence="20">
        <text>phosphate(in) + ATP(out) + 2 H(+)(out) = phosphate(out) + ATP(in) + 2 H(+)(in)</text>
        <dbReference type="Rhea" id="RHEA:72035"/>
        <dbReference type="ChEBI" id="CHEBI:15378"/>
        <dbReference type="ChEBI" id="CHEBI:30616"/>
        <dbReference type="ChEBI" id="CHEBI:43474"/>
    </reaction>
</comment>
<comment type="catalytic activity">
    <reaction evidence="14">
        <text>dAMP(out) + phosphate(in) = dAMP(in) + phosphate(out)</text>
        <dbReference type="Rhea" id="RHEA:73687"/>
        <dbReference type="ChEBI" id="CHEBI:43474"/>
        <dbReference type="ChEBI" id="CHEBI:58245"/>
    </reaction>
</comment>
<dbReference type="SMART" id="SM00054">
    <property type="entry name" value="EFh"/>
    <property type="match status" value="3"/>
</dbReference>
<evidence type="ECO:0000256" key="18">
    <source>
        <dbReference type="ARBA" id="ARBA00036908"/>
    </source>
</evidence>
<evidence type="ECO:0000256" key="14">
    <source>
        <dbReference type="ARBA" id="ARBA00036282"/>
    </source>
</evidence>
<evidence type="ECO:0000256" key="27">
    <source>
        <dbReference type="PROSITE-ProRule" id="PRU00282"/>
    </source>
</evidence>
<evidence type="ECO:0000256" key="21">
    <source>
        <dbReference type="ARBA" id="ARBA00048433"/>
    </source>
</evidence>
<keyword evidence="30" id="KW-1185">Reference proteome</keyword>
<dbReference type="InterPro" id="IPR018247">
    <property type="entry name" value="EF_Hand_1_Ca_BS"/>
</dbReference>
<dbReference type="PRINTS" id="PR00926">
    <property type="entry name" value="MITOCARRIER"/>
</dbReference>
<keyword evidence="12" id="KW-0496">Mitochondrion</keyword>
<reference evidence="31" key="1">
    <citation type="submission" date="2025-08" db="UniProtKB">
        <authorList>
            <consortium name="RefSeq"/>
        </authorList>
    </citation>
    <scope>IDENTIFICATION</scope>
</reference>
<dbReference type="InterPro" id="IPR002048">
    <property type="entry name" value="EF_hand_dom"/>
</dbReference>
<dbReference type="InterPro" id="IPR023395">
    <property type="entry name" value="MCP_dom_sf"/>
</dbReference>
<comment type="similarity">
    <text evidence="2 28">Belongs to the mitochondrial carrier (TC 2.A.29) family.</text>
</comment>
<evidence type="ECO:0000256" key="2">
    <source>
        <dbReference type="ARBA" id="ARBA00006375"/>
    </source>
</evidence>
<feature type="domain" description="EF-hand" evidence="29">
    <location>
        <begin position="16"/>
        <end position="51"/>
    </location>
</feature>
<dbReference type="InParanoid" id="A0A6P8PC21"/>
<dbReference type="PROSITE" id="PS00018">
    <property type="entry name" value="EF_HAND_1"/>
    <property type="match status" value="2"/>
</dbReference>
<evidence type="ECO:0000256" key="13">
    <source>
        <dbReference type="ARBA" id="ARBA00023136"/>
    </source>
</evidence>
<dbReference type="Gene3D" id="1.50.40.10">
    <property type="entry name" value="Mitochondrial carrier domain"/>
    <property type="match status" value="1"/>
</dbReference>
<comment type="catalytic activity">
    <reaction evidence="22">
        <text>Mg(2+)(in) + ADP(out) + ATP(in) + H(+)(out) = Mg(2+)(out) + ADP(in) + ATP(out) + H(+)(in)</text>
        <dbReference type="Rhea" id="RHEA:73659"/>
        <dbReference type="ChEBI" id="CHEBI:15378"/>
        <dbReference type="ChEBI" id="CHEBI:18420"/>
        <dbReference type="ChEBI" id="CHEBI:30616"/>
        <dbReference type="ChEBI" id="CHEBI:456216"/>
    </reaction>
</comment>
<dbReference type="OrthoDB" id="270584at2759"/>
<evidence type="ECO:0000256" key="16">
    <source>
        <dbReference type="ARBA" id="ARBA00036310"/>
    </source>
</evidence>
<evidence type="ECO:0000256" key="1">
    <source>
        <dbReference type="ARBA" id="ARBA00004448"/>
    </source>
</evidence>
<evidence type="ECO:0000256" key="3">
    <source>
        <dbReference type="ARBA" id="ARBA00011245"/>
    </source>
</evidence>
<dbReference type="InterPro" id="IPR011992">
    <property type="entry name" value="EF-hand-dom_pair"/>
</dbReference>
<dbReference type="GO" id="GO:0005743">
    <property type="term" value="C:mitochondrial inner membrane"/>
    <property type="evidence" value="ECO:0007669"/>
    <property type="project" value="UniProtKB-SubCell"/>
</dbReference>
<accession>A0A6P8PC21</accession>
<proteinExistence type="inferred from homology"/>
<evidence type="ECO:0000256" key="9">
    <source>
        <dbReference type="ARBA" id="ARBA00022792"/>
    </source>
</evidence>
<evidence type="ECO:0000256" key="24">
    <source>
        <dbReference type="ARBA" id="ARBA00048971"/>
    </source>
</evidence>
<dbReference type="Gene3D" id="1.10.238.10">
    <property type="entry name" value="EF-hand"/>
    <property type="match status" value="2"/>
</dbReference>
<dbReference type="SUPFAM" id="SSF47473">
    <property type="entry name" value="EF-hand"/>
    <property type="match status" value="1"/>
</dbReference>
<keyword evidence="5" id="KW-0050">Antiport</keyword>